<evidence type="ECO:0000313" key="7">
    <source>
        <dbReference type="EMBL" id="KNE58939.1"/>
    </source>
</evidence>
<dbReference type="eggNOG" id="KOG1670">
    <property type="taxonomic scope" value="Eukaryota"/>
</dbReference>
<sequence length="208" mass="23185">MSAAVEHAAKPAAEAAPVATAPKAGVHPLHDKWVLYYNGPSKDKSANWEDLVKRVMTFDTVEDFWGLFNNIPRVEDLANQSDYNLFRDPIFPAWEHPDNREGGKWLLAVSGGDIQGLSRMWLDSCLFAIGEQFEDTKEICGVVVSVRPRGHKLCLWTRSALDEEKTVALGKAWKEALGLGPESKIKYQIHSSSVQSQRSFPKGEAYSL</sequence>
<comment type="similarity">
    <text evidence="1 6">Belongs to the eukaryotic initiation factor 4E family.</text>
</comment>
<organism evidence="7 8">
    <name type="scientific">Allomyces macrogynus (strain ATCC 38327)</name>
    <name type="common">Allomyces javanicus var. macrogynus</name>
    <dbReference type="NCBI Taxonomy" id="578462"/>
    <lineage>
        <taxon>Eukaryota</taxon>
        <taxon>Fungi</taxon>
        <taxon>Fungi incertae sedis</taxon>
        <taxon>Blastocladiomycota</taxon>
        <taxon>Blastocladiomycetes</taxon>
        <taxon>Blastocladiales</taxon>
        <taxon>Blastocladiaceae</taxon>
        <taxon>Allomyces</taxon>
    </lineage>
</organism>
<dbReference type="OMA" id="VKPRICL"/>
<evidence type="ECO:0000256" key="4">
    <source>
        <dbReference type="ARBA" id="ARBA00022884"/>
    </source>
</evidence>
<dbReference type="STRING" id="578462.A0A0L0S949"/>
<dbReference type="AlphaFoldDB" id="A0A0L0S949"/>
<dbReference type="GO" id="GO:0006417">
    <property type="term" value="P:regulation of translation"/>
    <property type="evidence" value="ECO:0007669"/>
    <property type="project" value="UniProtKB-KW"/>
</dbReference>
<gene>
    <name evidence="7" type="ORF">AMAG_04472</name>
</gene>
<dbReference type="VEuPathDB" id="FungiDB:AMAG_04472"/>
<evidence type="ECO:0000256" key="6">
    <source>
        <dbReference type="RuleBase" id="RU004374"/>
    </source>
</evidence>
<dbReference type="EMBL" id="GG745333">
    <property type="protein sequence ID" value="KNE58939.1"/>
    <property type="molecule type" value="Genomic_DNA"/>
</dbReference>
<protein>
    <recommendedName>
        <fullName evidence="9">Eukaryotic translation initiation factor 4E</fullName>
    </recommendedName>
</protein>
<dbReference type="GO" id="GO:0000340">
    <property type="term" value="F:RNA 7-methylguanosine cap binding"/>
    <property type="evidence" value="ECO:0007669"/>
    <property type="project" value="TreeGrafter"/>
</dbReference>
<dbReference type="SUPFAM" id="SSF55418">
    <property type="entry name" value="eIF4e-like"/>
    <property type="match status" value="1"/>
</dbReference>
<keyword evidence="3" id="KW-0810">Translation regulation</keyword>
<evidence type="ECO:0008006" key="9">
    <source>
        <dbReference type="Google" id="ProtNLM"/>
    </source>
</evidence>
<reference evidence="8" key="2">
    <citation type="submission" date="2009-11" db="EMBL/GenBank/DDBJ databases">
        <title>The Genome Sequence of Allomyces macrogynus strain ATCC 38327.</title>
        <authorList>
            <consortium name="The Broad Institute Genome Sequencing Platform"/>
            <person name="Russ C."/>
            <person name="Cuomo C."/>
            <person name="Shea T."/>
            <person name="Young S.K."/>
            <person name="Zeng Q."/>
            <person name="Koehrsen M."/>
            <person name="Haas B."/>
            <person name="Borodovsky M."/>
            <person name="Guigo R."/>
            <person name="Alvarado L."/>
            <person name="Berlin A."/>
            <person name="Borenstein D."/>
            <person name="Chen Z."/>
            <person name="Engels R."/>
            <person name="Freedman E."/>
            <person name="Gellesch M."/>
            <person name="Goldberg J."/>
            <person name="Griggs A."/>
            <person name="Gujja S."/>
            <person name="Heiman D."/>
            <person name="Hepburn T."/>
            <person name="Howarth C."/>
            <person name="Jen D."/>
            <person name="Larson L."/>
            <person name="Lewis B."/>
            <person name="Mehta T."/>
            <person name="Park D."/>
            <person name="Pearson M."/>
            <person name="Roberts A."/>
            <person name="Saif S."/>
            <person name="Shenoy N."/>
            <person name="Sisk P."/>
            <person name="Stolte C."/>
            <person name="Sykes S."/>
            <person name="Walk T."/>
            <person name="White J."/>
            <person name="Yandava C."/>
            <person name="Burger G."/>
            <person name="Gray M.W."/>
            <person name="Holland P.W.H."/>
            <person name="King N."/>
            <person name="Lang F.B.F."/>
            <person name="Roger A.J."/>
            <person name="Ruiz-Trillo I."/>
            <person name="Lander E."/>
            <person name="Nusbaum C."/>
        </authorList>
    </citation>
    <scope>NUCLEOTIDE SEQUENCE [LARGE SCALE GENOMIC DNA]</scope>
    <source>
        <strain evidence="8">ATCC 38327</strain>
    </source>
</reference>
<reference evidence="7 8" key="1">
    <citation type="submission" date="2009-11" db="EMBL/GenBank/DDBJ databases">
        <title>Annotation of Allomyces macrogynus ATCC 38327.</title>
        <authorList>
            <consortium name="The Broad Institute Genome Sequencing Platform"/>
            <person name="Russ C."/>
            <person name="Cuomo C."/>
            <person name="Burger G."/>
            <person name="Gray M.W."/>
            <person name="Holland P.W.H."/>
            <person name="King N."/>
            <person name="Lang F.B.F."/>
            <person name="Roger A.J."/>
            <person name="Ruiz-Trillo I."/>
            <person name="Young S.K."/>
            <person name="Zeng Q."/>
            <person name="Gargeya S."/>
            <person name="Fitzgerald M."/>
            <person name="Haas B."/>
            <person name="Abouelleil A."/>
            <person name="Alvarado L."/>
            <person name="Arachchi H.M."/>
            <person name="Berlin A."/>
            <person name="Chapman S.B."/>
            <person name="Gearin G."/>
            <person name="Goldberg J."/>
            <person name="Griggs A."/>
            <person name="Gujja S."/>
            <person name="Hansen M."/>
            <person name="Heiman D."/>
            <person name="Howarth C."/>
            <person name="Larimer J."/>
            <person name="Lui A."/>
            <person name="MacDonald P.J.P."/>
            <person name="McCowen C."/>
            <person name="Montmayeur A."/>
            <person name="Murphy C."/>
            <person name="Neiman D."/>
            <person name="Pearson M."/>
            <person name="Priest M."/>
            <person name="Roberts A."/>
            <person name="Saif S."/>
            <person name="Shea T."/>
            <person name="Sisk P."/>
            <person name="Stolte C."/>
            <person name="Sykes S."/>
            <person name="Wortman J."/>
            <person name="Nusbaum C."/>
            <person name="Birren B."/>
        </authorList>
    </citation>
    <scope>NUCLEOTIDE SEQUENCE [LARGE SCALE GENOMIC DNA]</scope>
    <source>
        <strain evidence="7 8">ATCC 38327</strain>
    </source>
</reference>
<dbReference type="Proteomes" id="UP000054350">
    <property type="component" value="Unassembled WGS sequence"/>
</dbReference>
<proteinExistence type="inferred from homology"/>
<dbReference type="PANTHER" id="PTHR11960">
    <property type="entry name" value="EUKARYOTIC TRANSLATION INITIATION FACTOR 4E RELATED"/>
    <property type="match status" value="1"/>
</dbReference>
<dbReference type="Gene3D" id="3.30.760.10">
    <property type="entry name" value="RNA Cap, Translation Initiation Factor Eif4e"/>
    <property type="match status" value="1"/>
</dbReference>
<dbReference type="InterPro" id="IPR023398">
    <property type="entry name" value="TIF_eIF4e-like"/>
</dbReference>
<dbReference type="GO" id="GO:0003743">
    <property type="term" value="F:translation initiation factor activity"/>
    <property type="evidence" value="ECO:0007669"/>
    <property type="project" value="UniProtKB-KW"/>
</dbReference>
<evidence type="ECO:0000256" key="3">
    <source>
        <dbReference type="ARBA" id="ARBA00022845"/>
    </source>
</evidence>
<dbReference type="OrthoDB" id="590761at2759"/>
<dbReference type="GO" id="GO:0016281">
    <property type="term" value="C:eukaryotic translation initiation factor 4F complex"/>
    <property type="evidence" value="ECO:0007669"/>
    <property type="project" value="TreeGrafter"/>
</dbReference>
<keyword evidence="2 6" id="KW-0396">Initiation factor</keyword>
<dbReference type="InterPro" id="IPR001040">
    <property type="entry name" value="TIF_eIF_4E"/>
</dbReference>
<evidence type="ECO:0000256" key="2">
    <source>
        <dbReference type="ARBA" id="ARBA00022540"/>
    </source>
</evidence>
<dbReference type="Pfam" id="PF01652">
    <property type="entry name" value="IF4E"/>
    <property type="match status" value="1"/>
</dbReference>
<keyword evidence="8" id="KW-1185">Reference proteome</keyword>
<evidence type="ECO:0000313" key="8">
    <source>
        <dbReference type="Proteomes" id="UP000054350"/>
    </source>
</evidence>
<dbReference type="PANTHER" id="PTHR11960:SF8">
    <property type="entry name" value="EUKARYOTIC TRANSLATION INITIATION FACTOR 4E1-RELATED"/>
    <property type="match status" value="1"/>
</dbReference>
<keyword evidence="5 6" id="KW-0648">Protein biosynthesis</keyword>
<name>A0A0L0S949_ALLM3</name>
<accession>A0A0L0S949</accession>
<evidence type="ECO:0000256" key="1">
    <source>
        <dbReference type="ARBA" id="ARBA00009860"/>
    </source>
</evidence>
<keyword evidence="4 6" id="KW-0694">RNA-binding</keyword>
<evidence type="ECO:0000256" key="5">
    <source>
        <dbReference type="ARBA" id="ARBA00022917"/>
    </source>
</evidence>